<accession>A0A370DTP1</accession>
<reference evidence="2 3" key="1">
    <citation type="journal article" date="2018" name="ISME J.">
        <title>Endosymbiont genomes yield clues of tubeworm success.</title>
        <authorList>
            <person name="Li Y."/>
            <person name="Liles M.R."/>
            <person name="Halanych K.M."/>
        </authorList>
    </citation>
    <scope>NUCLEOTIDE SEQUENCE [LARGE SCALE GENOMIC DNA]</scope>
    <source>
        <strain evidence="2">A1462</strain>
    </source>
</reference>
<dbReference type="Proteomes" id="UP000254771">
    <property type="component" value="Unassembled WGS sequence"/>
</dbReference>
<feature type="compositionally biased region" description="Polar residues" evidence="1">
    <location>
        <begin position="1"/>
        <end position="17"/>
    </location>
</feature>
<comment type="caution">
    <text evidence="2">The sequence shown here is derived from an EMBL/GenBank/DDBJ whole genome shotgun (WGS) entry which is preliminary data.</text>
</comment>
<dbReference type="EMBL" id="QFXE01000001">
    <property type="protein sequence ID" value="RDH88608.1"/>
    <property type="molecule type" value="Genomic_DNA"/>
</dbReference>
<protein>
    <recommendedName>
        <fullName evidence="4">DUF4194 domain-containing protein</fullName>
    </recommendedName>
</protein>
<evidence type="ECO:0000313" key="2">
    <source>
        <dbReference type="EMBL" id="RDH88608.1"/>
    </source>
</evidence>
<proteinExistence type="predicted"/>
<evidence type="ECO:0008006" key="4">
    <source>
        <dbReference type="Google" id="ProtNLM"/>
    </source>
</evidence>
<sequence>MSEEQQTLQAEGTNDETISPDLQEITPQSLKSVAQELLKYGVLEAEHKPNLYRIALTSFPAVNAILEPLDLALKVDDIRGIAYLAIIENYADSEKDEWSHPLVRRQRLNLEQSLLVAILRRIFIAHEMEAGIGTKTALAHLDELMPELNQFLGETGSDSRNDKRLRQLLEQLRGHGLVSEVDKNDQLTIRPLIVHIANPENLQNLLAAFKQQVKAQQEFGE</sequence>
<evidence type="ECO:0000256" key="1">
    <source>
        <dbReference type="SAM" id="MobiDB-lite"/>
    </source>
</evidence>
<dbReference type="InterPro" id="IPR025449">
    <property type="entry name" value="JetB"/>
</dbReference>
<keyword evidence="3" id="KW-1185">Reference proteome</keyword>
<feature type="region of interest" description="Disordered" evidence="1">
    <location>
        <begin position="1"/>
        <end position="25"/>
    </location>
</feature>
<organism evidence="2 3">
    <name type="scientific">endosymbiont of Escarpia spicata</name>
    <dbReference type="NCBI Taxonomy" id="2200908"/>
    <lineage>
        <taxon>Bacteria</taxon>
        <taxon>Pseudomonadati</taxon>
        <taxon>Pseudomonadota</taxon>
        <taxon>Gammaproteobacteria</taxon>
        <taxon>sulfur-oxidizing symbionts</taxon>
    </lineage>
</organism>
<evidence type="ECO:0000313" key="3">
    <source>
        <dbReference type="Proteomes" id="UP000254771"/>
    </source>
</evidence>
<name>A0A370DTP1_9GAMM</name>
<dbReference type="Pfam" id="PF13835">
    <property type="entry name" value="DUF4194"/>
    <property type="match status" value="1"/>
</dbReference>
<dbReference type="AlphaFoldDB" id="A0A370DTP1"/>
<gene>
    <name evidence="2" type="ORF">DIZ78_01365</name>
</gene>